<comment type="caution">
    <text evidence="1">The sequence shown here is derived from an EMBL/GenBank/DDBJ whole genome shotgun (WGS) entry which is preliminary data.</text>
</comment>
<dbReference type="PANTHER" id="PTHR34615:SF1">
    <property type="entry name" value="PX DOMAIN-CONTAINING PROTEIN"/>
    <property type="match status" value="1"/>
</dbReference>
<gene>
    <name evidence="1" type="ORF">PEVE_00031033</name>
</gene>
<dbReference type="EMBL" id="CALNXI010000441">
    <property type="protein sequence ID" value="CAH3027196.1"/>
    <property type="molecule type" value="Genomic_DNA"/>
</dbReference>
<evidence type="ECO:0000313" key="2">
    <source>
        <dbReference type="Proteomes" id="UP001159427"/>
    </source>
</evidence>
<sequence length="74" mass="8351">MASLKTTREALFIGHASGFITDAEFLLLHQENSSDNLDFPYDNYPSEADCKANFRLEKHHVGRLVDALQIPAIF</sequence>
<organism evidence="1 2">
    <name type="scientific">Porites evermanni</name>
    <dbReference type="NCBI Taxonomy" id="104178"/>
    <lineage>
        <taxon>Eukaryota</taxon>
        <taxon>Metazoa</taxon>
        <taxon>Cnidaria</taxon>
        <taxon>Anthozoa</taxon>
        <taxon>Hexacorallia</taxon>
        <taxon>Scleractinia</taxon>
        <taxon>Fungiina</taxon>
        <taxon>Poritidae</taxon>
        <taxon>Porites</taxon>
    </lineage>
</organism>
<proteinExistence type="predicted"/>
<name>A0ABN8MC32_9CNID</name>
<dbReference type="Proteomes" id="UP001159427">
    <property type="component" value="Unassembled WGS sequence"/>
</dbReference>
<accession>A0ABN8MC32</accession>
<evidence type="ECO:0000313" key="1">
    <source>
        <dbReference type="EMBL" id="CAH3027196.1"/>
    </source>
</evidence>
<reference evidence="1 2" key="1">
    <citation type="submission" date="2022-05" db="EMBL/GenBank/DDBJ databases">
        <authorList>
            <consortium name="Genoscope - CEA"/>
            <person name="William W."/>
        </authorList>
    </citation>
    <scope>NUCLEOTIDE SEQUENCE [LARGE SCALE GENOMIC DNA]</scope>
</reference>
<dbReference type="PANTHER" id="PTHR34615">
    <property type="entry name" value="PX DOMAIN-CONTAINING PROTEIN"/>
    <property type="match status" value="1"/>
</dbReference>
<protein>
    <submittedName>
        <fullName evidence="1">Uncharacterized protein</fullName>
    </submittedName>
</protein>
<feature type="non-terminal residue" evidence="1">
    <location>
        <position position="74"/>
    </location>
</feature>
<keyword evidence="2" id="KW-1185">Reference proteome</keyword>